<name>A0A976A6M7_9BURK</name>
<protein>
    <submittedName>
        <fullName evidence="1">Uncharacterized protein</fullName>
    </submittedName>
</protein>
<reference evidence="1 2" key="1">
    <citation type="submission" date="2018-01" db="EMBL/GenBank/DDBJ databases">
        <authorList>
            <person name="Clerissi C."/>
        </authorList>
    </citation>
    <scope>NUCLEOTIDE SEQUENCE [LARGE SCALE GENOMIC DNA]</scope>
    <source>
        <strain evidence="1">Cupriavidus taiwanensis STM 3521</strain>
    </source>
</reference>
<dbReference type="AlphaFoldDB" id="A0A976A6M7"/>
<evidence type="ECO:0000313" key="1">
    <source>
        <dbReference type="EMBL" id="SOY64383.1"/>
    </source>
</evidence>
<gene>
    <name evidence="1" type="ORF">CBM2589_A70487</name>
</gene>
<evidence type="ECO:0000313" key="2">
    <source>
        <dbReference type="Proteomes" id="UP000256297"/>
    </source>
</evidence>
<comment type="caution">
    <text evidence="1">The sequence shown here is derived from an EMBL/GenBank/DDBJ whole genome shotgun (WGS) entry which is preliminary data.</text>
</comment>
<organism evidence="1 2">
    <name type="scientific">Cupriavidus taiwanensis</name>
    <dbReference type="NCBI Taxonomy" id="164546"/>
    <lineage>
        <taxon>Bacteria</taxon>
        <taxon>Pseudomonadati</taxon>
        <taxon>Pseudomonadota</taxon>
        <taxon>Betaproteobacteria</taxon>
        <taxon>Burkholderiales</taxon>
        <taxon>Burkholderiaceae</taxon>
        <taxon>Cupriavidus</taxon>
    </lineage>
</organism>
<dbReference type="EMBL" id="OFSP01000037">
    <property type="protein sequence ID" value="SOY64383.1"/>
    <property type="molecule type" value="Genomic_DNA"/>
</dbReference>
<dbReference type="Proteomes" id="UP000256297">
    <property type="component" value="Chromosome CBM2589_a"/>
</dbReference>
<accession>A0A976A6M7</accession>
<proteinExistence type="predicted"/>
<sequence>MPFIAYNCNYMLRPMSRTMPQPARFACGHFFLCWRRINCRDLTGVFPGHRRIIMTKL</sequence>